<dbReference type="VEuPathDB" id="FungiDB:A1Q1_07950"/>
<feature type="region of interest" description="Disordered" evidence="1">
    <location>
        <begin position="67"/>
        <end position="86"/>
    </location>
</feature>
<protein>
    <submittedName>
        <fullName evidence="2">Uncharacterized protein</fullName>
    </submittedName>
</protein>
<dbReference type="AlphaFoldDB" id="J5R620"/>
<proteinExistence type="predicted"/>
<sequence length="86" mass="9451">MQAKPANRETYDFGADPHLATPLDLSLPLDTCSRYVPGIQPVPPSQPVRSAPQIIQQEEWMISARCGESNRDGGRRGHVPGVANWN</sequence>
<evidence type="ECO:0000313" key="3">
    <source>
        <dbReference type="Proteomes" id="UP000002748"/>
    </source>
</evidence>
<evidence type="ECO:0000256" key="1">
    <source>
        <dbReference type="SAM" id="MobiDB-lite"/>
    </source>
</evidence>
<gene>
    <name evidence="2" type="ORF">A1Q1_07950</name>
</gene>
<dbReference type="KEGG" id="tasa:A1Q1_07950"/>
<name>J5R620_TRIAS</name>
<dbReference type="Proteomes" id="UP000002748">
    <property type="component" value="Unassembled WGS sequence"/>
</dbReference>
<dbReference type="HOGENOM" id="CLU_2499475_0_0_1"/>
<evidence type="ECO:0000313" key="2">
    <source>
        <dbReference type="EMBL" id="EJT50888.1"/>
    </source>
</evidence>
<dbReference type="RefSeq" id="XP_014181611.1">
    <property type="nucleotide sequence ID" value="XM_014326136.1"/>
</dbReference>
<organism evidence="2 3">
    <name type="scientific">Trichosporon asahii var. asahii (strain ATCC 90039 / CBS 2479 / JCM 2466 / KCTC 7840 / NBRC 103889/ NCYC 2677 / UAMH 7654)</name>
    <name type="common">Yeast</name>
    <dbReference type="NCBI Taxonomy" id="1186058"/>
    <lineage>
        <taxon>Eukaryota</taxon>
        <taxon>Fungi</taxon>
        <taxon>Dikarya</taxon>
        <taxon>Basidiomycota</taxon>
        <taxon>Agaricomycotina</taxon>
        <taxon>Tremellomycetes</taxon>
        <taxon>Trichosporonales</taxon>
        <taxon>Trichosporonaceae</taxon>
        <taxon>Trichosporon</taxon>
    </lineage>
</organism>
<reference evidence="2 3" key="1">
    <citation type="journal article" date="2012" name="Eukaryot. Cell">
        <title>Draft genome sequence of CBS 2479, the standard type strain of Trichosporon asahii.</title>
        <authorList>
            <person name="Yang R.Y."/>
            <person name="Li H.T."/>
            <person name="Zhu H."/>
            <person name="Zhou G.P."/>
            <person name="Wang M."/>
            <person name="Wang L."/>
        </authorList>
    </citation>
    <scope>NUCLEOTIDE SEQUENCE [LARGE SCALE GENOMIC DNA]</scope>
    <source>
        <strain evidence="3">ATCC 90039 / CBS 2479 / JCM 2466 / KCTC 7840 / NCYC 2677 / UAMH 7654</strain>
    </source>
</reference>
<dbReference type="EMBL" id="ALBS01000084">
    <property type="protein sequence ID" value="EJT50888.1"/>
    <property type="molecule type" value="Genomic_DNA"/>
</dbReference>
<dbReference type="GeneID" id="25991462"/>
<comment type="caution">
    <text evidence="2">The sequence shown here is derived from an EMBL/GenBank/DDBJ whole genome shotgun (WGS) entry which is preliminary data.</text>
</comment>
<accession>J5R620</accession>